<reference evidence="2 3" key="1">
    <citation type="journal article" date="2013" name="Genome Announc.">
        <title>Genome Sequence of Sporolactobacillus laevolacticus DSM442, an Efficient Polymer-Grade D-Lactate Producer from Agricultural Waste Cottonseed as a Nitrogen Source.</title>
        <authorList>
            <person name="Wang H."/>
            <person name="Wang L."/>
            <person name="Ju J."/>
            <person name="Yu B."/>
            <person name="Ma Y."/>
        </authorList>
    </citation>
    <scope>NUCLEOTIDE SEQUENCE [LARGE SCALE GENOMIC DNA]</scope>
    <source>
        <strain evidence="2 3">DSM 442</strain>
    </source>
</reference>
<dbReference type="eggNOG" id="COG2755">
    <property type="taxonomic scope" value="Bacteria"/>
</dbReference>
<dbReference type="PANTHER" id="PTHR30383">
    <property type="entry name" value="THIOESTERASE 1/PROTEASE 1/LYSOPHOSPHOLIPASE L1"/>
    <property type="match status" value="1"/>
</dbReference>
<dbReference type="GO" id="GO:0004622">
    <property type="term" value="F:phosphatidylcholine lysophospholipase activity"/>
    <property type="evidence" value="ECO:0007669"/>
    <property type="project" value="TreeGrafter"/>
</dbReference>
<gene>
    <name evidence="2" type="ORF">P343_08710</name>
</gene>
<dbReference type="Pfam" id="PF13472">
    <property type="entry name" value="Lipase_GDSL_2"/>
    <property type="match status" value="1"/>
</dbReference>
<dbReference type="InterPro" id="IPR051532">
    <property type="entry name" value="Ester_Hydrolysis_Enzymes"/>
</dbReference>
<sequence length="225" mass="25669">MPHKKPEKVSYNIVALGDSLTEGVGDLDNQGYVGVTTKILKKETLVKKVSIQDFGHRGDTSTDLLKKLKRPEIIQAVKKSNTIFLTIGGNDLVHVFKKHFLDLHASDFSTQQKIFSVNLNQVFAEVRRLNPNAHIYYFGLYNPFEDYLGKANKDFVPILNRWNANSTTITKKYTAISFIPTSDLFKGKTDQLLYKDHFHPNKQGYAKMSGRLLDYLKKSRSSVQR</sequence>
<evidence type="ECO:0000313" key="2">
    <source>
        <dbReference type="EMBL" id="EST12145.1"/>
    </source>
</evidence>
<dbReference type="Proteomes" id="UP000018296">
    <property type="component" value="Unassembled WGS sequence"/>
</dbReference>
<dbReference type="STRING" id="1395513.P343_08710"/>
<proteinExistence type="predicted"/>
<accession>V6IXT2</accession>
<evidence type="ECO:0000313" key="3">
    <source>
        <dbReference type="Proteomes" id="UP000018296"/>
    </source>
</evidence>
<dbReference type="EMBL" id="AWTC01000006">
    <property type="protein sequence ID" value="EST12145.1"/>
    <property type="molecule type" value="Genomic_DNA"/>
</dbReference>
<dbReference type="InterPro" id="IPR036514">
    <property type="entry name" value="SGNH_hydro_sf"/>
</dbReference>
<dbReference type="SUPFAM" id="SSF52266">
    <property type="entry name" value="SGNH hydrolase"/>
    <property type="match status" value="1"/>
</dbReference>
<name>V6IXT2_9BACL</name>
<keyword evidence="3" id="KW-1185">Reference proteome</keyword>
<comment type="caution">
    <text evidence="2">The sequence shown here is derived from an EMBL/GenBank/DDBJ whole genome shotgun (WGS) entry which is preliminary data.</text>
</comment>
<dbReference type="PATRIC" id="fig|1395513.3.peg.1760"/>
<dbReference type="AlphaFoldDB" id="V6IXT2"/>
<feature type="domain" description="SGNH hydrolase-type esterase" evidence="1">
    <location>
        <begin position="15"/>
        <end position="206"/>
    </location>
</feature>
<dbReference type="InterPro" id="IPR013830">
    <property type="entry name" value="SGNH_hydro"/>
</dbReference>
<evidence type="ECO:0000259" key="1">
    <source>
        <dbReference type="Pfam" id="PF13472"/>
    </source>
</evidence>
<protein>
    <submittedName>
        <fullName evidence="2">GDSL family lipase</fullName>
    </submittedName>
</protein>
<organism evidence="2 3">
    <name type="scientific">Sporolactobacillus laevolacticus DSM 442</name>
    <dbReference type="NCBI Taxonomy" id="1395513"/>
    <lineage>
        <taxon>Bacteria</taxon>
        <taxon>Bacillati</taxon>
        <taxon>Bacillota</taxon>
        <taxon>Bacilli</taxon>
        <taxon>Bacillales</taxon>
        <taxon>Sporolactobacillaceae</taxon>
        <taxon>Sporolactobacillus</taxon>
    </lineage>
</organism>
<dbReference type="Gene3D" id="3.40.50.1110">
    <property type="entry name" value="SGNH hydrolase"/>
    <property type="match status" value="1"/>
</dbReference>
<dbReference type="PANTHER" id="PTHR30383:SF27">
    <property type="entry name" value="SPORE GERMINATION LIPASE LIPC"/>
    <property type="match status" value="1"/>
</dbReference>